<proteinExistence type="predicted"/>
<sequence>MKCISVPTSQDAMQRLDLDVSLEDDLIEVTITDEQFQSLIDTGVISRLNQFIEINIDEFEDEKIVGIRDLRLAKSILGQVSPSDCTSAEVLVSQINKAIEYNTGVFFYF</sequence>
<protein>
    <submittedName>
        <fullName evidence="1">Uncharacterized protein</fullName>
    </submittedName>
</protein>
<reference evidence="1 2" key="1">
    <citation type="submission" date="2024-09" db="EMBL/GenBank/DDBJ databases">
        <title>Genomes of Rahnella.</title>
        <authorList>
            <person name="Mnguni F.C."/>
            <person name="Shin G.Y."/>
            <person name="Coutinho T."/>
        </authorList>
    </citation>
    <scope>NUCLEOTIDE SEQUENCE [LARGE SCALE GENOMIC DNA]</scope>
    <source>
        <strain evidence="1 2">20WA0057</strain>
    </source>
</reference>
<dbReference type="RefSeq" id="WP_119261406.1">
    <property type="nucleotide sequence ID" value="NZ_JAADJV010000001.1"/>
</dbReference>
<evidence type="ECO:0000313" key="2">
    <source>
        <dbReference type="Proteomes" id="UP001598201"/>
    </source>
</evidence>
<organism evidence="1 2">
    <name type="scientific">Rahnella sp. (strain Y9602)</name>
    <dbReference type="NCBI Taxonomy" id="2703885"/>
    <lineage>
        <taxon>Bacteria</taxon>
        <taxon>Pseudomonadati</taxon>
        <taxon>Pseudomonadota</taxon>
        <taxon>Gammaproteobacteria</taxon>
        <taxon>Enterobacterales</taxon>
        <taxon>Yersiniaceae</taxon>
        <taxon>Rahnella</taxon>
    </lineage>
</organism>
<comment type="caution">
    <text evidence="1">The sequence shown here is derived from an EMBL/GenBank/DDBJ whole genome shotgun (WGS) entry which is preliminary data.</text>
</comment>
<dbReference type="Proteomes" id="UP001598201">
    <property type="component" value="Unassembled WGS sequence"/>
</dbReference>
<evidence type="ECO:0000313" key="1">
    <source>
        <dbReference type="EMBL" id="MFD3222669.1"/>
    </source>
</evidence>
<dbReference type="EMBL" id="JBHUCJ010000005">
    <property type="protein sequence ID" value="MFD3222669.1"/>
    <property type="molecule type" value="Genomic_DNA"/>
</dbReference>
<keyword evidence="2" id="KW-1185">Reference proteome</keyword>
<accession>A0ABW6C6Y7</accession>
<name>A0ABW6C6Y7_RAHSY</name>
<gene>
    <name evidence="1" type="ORF">ACFPK4_03935</name>
</gene>